<name>A0A2I0LF28_PUNGR</name>
<sequence>MIREPINHARPHFFFIFLTDFSVNLSVSSLSFRFARAFARPELIIAPSSNPLRVERAHADSVQHLEPPLQPFQLKQPSRVCSSGFIFCPKLCKIIRVGSGICTLQTTYRHDPYSLGSPMQPAPHEKTIPIDWSSPNKRHCQSGSVLGSFYYLMWFTLYLFANFKSAQVEPRYEPPITVIFNQVDLSHFLKTTTTATSGGFLGVGIH</sequence>
<keyword evidence="3" id="KW-1185">Reference proteome</keyword>
<dbReference type="AlphaFoldDB" id="A0A2I0LF28"/>
<organism evidence="2 3">
    <name type="scientific">Punica granatum</name>
    <name type="common">Pomegranate</name>
    <dbReference type="NCBI Taxonomy" id="22663"/>
    <lineage>
        <taxon>Eukaryota</taxon>
        <taxon>Viridiplantae</taxon>
        <taxon>Streptophyta</taxon>
        <taxon>Embryophyta</taxon>
        <taxon>Tracheophyta</taxon>
        <taxon>Spermatophyta</taxon>
        <taxon>Magnoliopsida</taxon>
        <taxon>eudicotyledons</taxon>
        <taxon>Gunneridae</taxon>
        <taxon>Pentapetalae</taxon>
        <taxon>rosids</taxon>
        <taxon>malvids</taxon>
        <taxon>Myrtales</taxon>
        <taxon>Lythraceae</taxon>
        <taxon>Punica</taxon>
    </lineage>
</organism>
<keyword evidence="1" id="KW-1133">Transmembrane helix</keyword>
<evidence type="ECO:0000256" key="1">
    <source>
        <dbReference type="SAM" id="Phobius"/>
    </source>
</evidence>
<reference evidence="2 3" key="1">
    <citation type="submission" date="2017-11" db="EMBL/GenBank/DDBJ databases">
        <title>De-novo sequencing of pomegranate (Punica granatum L.) genome.</title>
        <authorList>
            <person name="Akparov Z."/>
            <person name="Amiraslanov A."/>
            <person name="Hajiyeva S."/>
            <person name="Abbasov M."/>
            <person name="Kaur K."/>
            <person name="Hamwieh A."/>
            <person name="Solovyev V."/>
            <person name="Salamov A."/>
            <person name="Braich B."/>
            <person name="Kosarev P."/>
            <person name="Mahmoud A."/>
            <person name="Hajiyev E."/>
            <person name="Babayeva S."/>
            <person name="Izzatullayeva V."/>
            <person name="Mammadov A."/>
            <person name="Mammadov A."/>
            <person name="Sharifova S."/>
            <person name="Ojaghi J."/>
            <person name="Eynullazada K."/>
            <person name="Bayramov B."/>
            <person name="Abdulazimova A."/>
            <person name="Shahmuradov I."/>
        </authorList>
    </citation>
    <scope>NUCLEOTIDE SEQUENCE [LARGE SCALE GENOMIC DNA]</scope>
    <source>
        <strain evidence="3">cv. AG2017</strain>
        <tissue evidence="2">Leaf</tissue>
    </source>
</reference>
<comment type="caution">
    <text evidence="2">The sequence shown here is derived from an EMBL/GenBank/DDBJ whole genome shotgun (WGS) entry which is preliminary data.</text>
</comment>
<dbReference type="EMBL" id="PGOL01000011">
    <property type="protein sequence ID" value="PKI79284.1"/>
    <property type="molecule type" value="Genomic_DNA"/>
</dbReference>
<feature type="transmembrane region" description="Helical" evidence="1">
    <location>
        <begin position="12"/>
        <end position="32"/>
    </location>
</feature>
<dbReference type="Proteomes" id="UP000233551">
    <property type="component" value="Unassembled WGS sequence"/>
</dbReference>
<evidence type="ECO:0000313" key="3">
    <source>
        <dbReference type="Proteomes" id="UP000233551"/>
    </source>
</evidence>
<protein>
    <submittedName>
        <fullName evidence="2">Uncharacterized protein</fullName>
    </submittedName>
</protein>
<gene>
    <name evidence="2" type="ORF">CRG98_000298</name>
</gene>
<proteinExistence type="predicted"/>
<keyword evidence="1" id="KW-0812">Transmembrane</keyword>
<evidence type="ECO:0000313" key="2">
    <source>
        <dbReference type="EMBL" id="PKI79284.1"/>
    </source>
</evidence>
<accession>A0A2I0LF28</accession>
<keyword evidence="1" id="KW-0472">Membrane</keyword>